<feature type="compositionally biased region" description="Basic residues" evidence="1">
    <location>
        <begin position="16"/>
        <end position="28"/>
    </location>
</feature>
<protein>
    <submittedName>
        <fullName evidence="2">Uncharacterized protein</fullName>
    </submittedName>
</protein>
<dbReference type="AlphaFoldDB" id="A0A1M6APT3"/>
<sequence>MKNQNAARVREQKRFAQSRRSHKNRKQAKKAVKELNGHEIISTKGTLQKVGKKVEYKDGFRFGVGSTNIREMSAVVAEMGEQIGQSFRRPGKKKTAQLLLGLPDGEYLGFCYSAYKHDKRLPSVAMVDATQTAANITYHYESKIYGQAQLAALTFPALDERITVENYEAGVDLAFKRFNKLKNAFKKSELGEFIYAQLEAPYDPITETFYLHFHVFLEIGFGDVSRRDALSFLKTNTPWLESHAGLHLKRIAHKDVARAIRYGTKPCATAYEIAAAGNESVFEAYLGQSRRKRFTRTEAPLKTTLKELKDQGRRTTFHRCETTGRMSVCLVDKRSKTNSKKDDTSESSEAEKPDPERVPQNPDRPKTENIYCGCGNPVASPEGRLLAFGLVQNFEEDSLENLLVSGGPGSFYEANKVARYAWEANTGRRFNLKEFLNPIAEDILKLLRASEVQSYTVIVSPNVLKTLLEIEKERKPKNRKIKESPDPKYGWLTLLESPISRLKIYSLNLFGNEFWSKVNSFISRLKH</sequence>
<organism evidence="2 3">
    <name type="scientific">Shimia gijangensis</name>
    <dbReference type="NCBI Taxonomy" id="1470563"/>
    <lineage>
        <taxon>Bacteria</taxon>
        <taxon>Pseudomonadati</taxon>
        <taxon>Pseudomonadota</taxon>
        <taxon>Alphaproteobacteria</taxon>
        <taxon>Rhodobacterales</taxon>
        <taxon>Roseobacteraceae</taxon>
    </lineage>
</organism>
<dbReference type="EMBL" id="FQZQ01000001">
    <property type="protein sequence ID" value="SHI38441.1"/>
    <property type="molecule type" value="Genomic_DNA"/>
</dbReference>
<accession>A0A1M6APT3</accession>
<dbReference type="OrthoDB" id="7795733at2"/>
<evidence type="ECO:0000313" key="2">
    <source>
        <dbReference type="EMBL" id="SHI38441.1"/>
    </source>
</evidence>
<evidence type="ECO:0000256" key="1">
    <source>
        <dbReference type="SAM" id="MobiDB-lite"/>
    </source>
</evidence>
<keyword evidence="3" id="KW-1185">Reference proteome</keyword>
<name>A0A1M6APT3_9RHOB</name>
<feature type="compositionally biased region" description="Basic and acidic residues" evidence="1">
    <location>
        <begin position="331"/>
        <end position="367"/>
    </location>
</feature>
<gene>
    <name evidence="2" type="ORF">SAMN05444000_10111</name>
</gene>
<feature type="region of interest" description="Disordered" evidence="1">
    <location>
        <begin position="1"/>
        <end position="28"/>
    </location>
</feature>
<dbReference type="Proteomes" id="UP000183982">
    <property type="component" value="Unassembled WGS sequence"/>
</dbReference>
<proteinExistence type="predicted"/>
<dbReference type="RefSeq" id="WP_073248146.1">
    <property type="nucleotide sequence ID" value="NZ_FQZQ01000001.1"/>
</dbReference>
<evidence type="ECO:0000313" key="3">
    <source>
        <dbReference type="Proteomes" id="UP000183982"/>
    </source>
</evidence>
<feature type="region of interest" description="Disordered" evidence="1">
    <location>
        <begin position="331"/>
        <end position="369"/>
    </location>
</feature>
<reference evidence="3" key="1">
    <citation type="submission" date="2016-11" db="EMBL/GenBank/DDBJ databases">
        <authorList>
            <person name="Varghese N."/>
            <person name="Submissions S."/>
        </authorList>
    </citation>
    <scope>NUCLEOTIDE SEQUENCE [LARGE SCALE GENOMIC DNA]</scope>
    <source>
        <strain evidence="3">DSM 100564</strain>
    </source>
</reference>